<evidence type="ECO:0000313" key="2">
    <source>
        <dbReference type="EMBL" id="KIW62669.1"/>
    </source>
</evidence>
<dbReference type="InterPro" id="IPR050324">
    <property type="entry name" value="CDP-alcohol_PTase-I"/>
</dbReference>
<protein>
    <submittedName>
        <fullName evidence="2">TIGR01456 family HAD hydrolase</fullName>
    </submittedName>
</protein>
<dbReference type="Gene3D" id="3.40.50.1000">
    <property type="entry name" value="HAD superfamily/HAD-like"/>
    <property type="match status" value="2"/>
</dbReference>
<dbReference type="Pfam" id="PF13344">
    <property type="entry name" value="Hydrolase_6"/>
    <property type="match status" value="1"/>
</dbReference>
<dbReference type="InterPro" id="IPR036412">
    <property type="entry name" value="HAD-like_sf"/>
</dbReference>
<dbReference type="SUPFAM" id="SSF56784">
    <property type="entry name" value="HAD-like"/>
    <property type="match status" value="1"/>
</dbReference>
<dbReference type="Proteomes" id="UP000054266">
    <property type="component" value="Unassembled WGS sequence"/>
</dbReference>
<dbReference type="PANTHER" id="PTHR14269:SF4">
    <property type="entry name" value="CAT EYE SYNDROME CRITICAL REGION PROTEIN 5"/>
    <property type="match status" value="1"/>
</dbReference>
<feature type="compositionally biased region" description="Low complexity" evidence="1">
    <location>
        <begin position="76"/>
        <end position="90"/>
    </location>
</feature>
<dbReference type="InterPro" id="IPR006353">
    <property type="entry name" value="HAD-SF_hydro_IIA_CECR5"/>
</dbReference>
<dbReference type="HOGENOM" id="CLU_030880_3_1_1"/>
<dbReference type="InterPro" id="IPR006357">
    <property type="entry name" value="HAD-SF_hydro_IIA"/>
</dbReference>
<dbReference type="GO" id="GO:0016787">
    <property type="term" value="F:hydrolase activity"/>
    <property type="evidence" value="ECO:0007669"/>
    <property type="project" value="UniProtKB-KW"/>
</dbReference>
<reference evidence="2 3" key="1">
    <citation type="submission" date="2015-01" db="EMBL/GenBank/DDBJ databases">
        <title>The Genome Sequence of Capronia semiimmersa CBS27337.</title>
        <authorList>
            <consortium name="The Broad Institute Genomics Platform"/>
            <person name="Cuomo C."/>
            <person name="de Hoog S."/>
            <person name="Gorbushina A."/>
            <person name="Stielow B."/>
            <person name="Teixiera M."/>
            <person name="Abouelleil A."/>
            <person name="Chapman S.B."/>
            <person name="Priest M."/>
            <person name="Young S.K."/>
            <person name="Wortman J."/>
            <person name="Nusbaum C."/>
            <person name="Birren B."/>
        </authorList>
    </citation>
    <scope>NUCLEOTIDE SEQUENCE [LARGE SCALE GENOMIC DNA]</scope>
    <source>
        <strain evidence="2 3">CBS 27337</strain>
    </source>
</reference>
<dbReference type="STRING" id="5601.A0A0D2FRN1"/>
<dbReference type="GO" id="GO:0046474">
    <property type="term" value="P:glycerophospholipid biosynthetic process"/>
    <property type="evidence" value="ECO:0007669"/>
    <property type="project" value="TreeGrafter"/>
</dbReference>
<dbReference type="EMBL" id="KN846963">
    <property type="protein sequence ID" value="KIW62669.1"/>
    <property type="molecule type" value="Genomic_DNA"/>
</dbReference>
<keyword evidence="3" id="KW-1185">Reference proteome</keyword>
<dbReference type="NCBIfam" id="TIGR01456">
    <property type="entry name" value="CECR5"/>
    <property type="match status" value="1"/>
</dbReference>
<feature type="region of interest" description="Disordered" evidence="1">
    <location>
        <begin position="70"/>
        <end position="91"/>
    </location>
</feature>
<dbReference type="NCBIfam" id="TIGR01460">
    <property type="entry name" value="HAD-SF-IIA"/>
    <property type="match status" value="1"/>
</dbReference>
<organism evidence="2 3">
    <name type="scientific">Phialophora macrospora</name>
    <dbReference type="NCBI Taxonomy" id="1851006"/>
    <lineage>
        <taxon>Eukaryota</taxon>
        <taxon>Fungi</taxon>
        <taxon>Dikarya</taxon>
        <taxon>Ascomycota</taxon>
        <taxon>Pezizomycotina</taxon>
        <taxon>Eurotiomycetes</taxon>
        <taxon>Chaetothyriomycetidae</taxon>
        <taxon>Chaetothyriales</taxon>
        <taxon>Herpotrichiellaceae</taxon>
        <taxon>Phialophora</taxon>
    </lineage>
</organism>
<proteinExistence type="predicted"/>
<dbReference type="AlphaFoldDB" id="A0A0D2FRN1"/>
<evidence type="ECO:0000256" key="1">
    <source>
        <dbReference type="SAM" id="MobiDB-lite"/>
    </source>
</evidence>
<name>A0A0D2FRN1_9EURO</name>
<dbReference type="GO" id="GO:0005739">
    <property type="term" value="C:mitochondrion"/>
    <property type="evidence" value="ECO:0007669"/>
    <property type="project" value="TreeGrafter"/>
</dbReference>
<dbReference type="InterPro" id="IPR023214">
    <property type="entry name" value="HAD_sf"/>
</dbReference>
<dbReference type="Pfam" id="PF13242">
    <property type="entry name" value="Hydrolase_like"/>
    <property type="match status" value="1"/>
</dbReference>
<feature type="region of interest" description="Disordered" evidence="1">
    <location>
        <begin position="1"/>
        <end position="31"/>
    </location>
</feature>
<evidence type="ECO:0000313" key="3">
    <source>
        <dbReference type="Proteomes" id="UP000054266"/>
    </source>
</evidence>
<sequence length="465" mass="51064">MESDIPLDLERTASYPTAAKAAPPGLRRLSSQNAKRADLFSGPTLVGPADRLDSHSGASEMALAMEMAKHHLAEHSPTSTPSGSGPATPTDVGLATTDKYAFAFDIDGVLIKGGKVIPEAIEAMRVLNGENEFGIKVPYIFVTNGGGKTEEERCIQLSNQLQMEVSPGQFICGHTPMREMAEKYETVLVVGGEGEKCREVAKGYGFKDVITPGDIIKDNEDTTPFRKLTEEERKHSHRRNYGNINIEAVFVFADSRDWAGDSQIILDLCMSKNGRLGTRSETFDEGPPVFFSHNDMVWATSHTYSRIGMGALRASLEAMFRAITGTELKTVAFGKPQVGTFQFATKLLQQWRKDTHGINRPPETVYFVGDTPESDIRGTNEFDQSGQSEANWYSILVRTGVFQEGTHPRYMPKMTVDNVLDAVKHGMKREFDKAIKDLTIGGGAPQLANAIVEDDHEGVEATRVQ</sequence>
<dbReference type="PANTHER" id="PTHR14269">
    <property type="entry name" value="CDP-DIACYLGLYCEROL--GLYCEROL-3-PHOSPHATE 3-PHOSPHATIDYLTRANSFERASE-RELATED"/>
    <property type="match status" value="1"/>
</dbReference>
<dbReference type="FunFam" id="3.40.50.1000:FF:000069">
    <property type="entry name" value="HAD-superfamily subfamily IIA hydrolase"/>
    <property type="match status" value="1"/>
</dbReference>
<gene>
    <name evidence="2" type="ORF">PV04_10824</name>
</gene>
<keyword evidence="2" id="KW-0378">Hydrolase</keyword>
<accession>A0A0D2FRN1</accession>